<organism evidence="4">
    <name type="scientific">Eremomyces bilateralis CBS 781.70</name>
    <dbReference type="NCBI Taxonomy" id="1392243"/>
    <lineage>
        <taxon>Eukaryota</taxon>
        <taxon>Fungi</taxon>
        <taxon>Dikarya</taxon>
        <taxon>Ascomycota</taxon>
        <taxon>Pezizomycotina</taxon>
        <taxon>Dothideomycetes</taxon>
        <taxon>Dothideomycetes incertae sedis</taxon>
        <taxon>Eremomycetales</taxon>
        <taxon>Eremomycetaceae</taxon>
        <taxon>Eremomyces</taxon>
    </lineage>
</organism>
<feature type="signal peptide" evidence="3">
    <location>
        <begin position="1"/>
        <end position="18"/>
    </location>
</feature>
<reference evidence="6" key="2">
    <citation type="submission" date="2020-04" db="EMBL/GenBank/DDBJ databases">
        <authorList>
            <consortium name="NCBI Genome Project"/>
        </authorList>
    </citation>
    <scope>NUCLEOTIDE SEQUENCE</scope>
    <source>
        <strain evidence="6">CBS 781.70</strain>
    </source>
</reference>
<dbReference type="SMART" id="SM01110">
    <property type="entry name" value="Cutinase"/>
    <property type="match status" value="1"/>
</dbReference>
<dbReference type="InterPro" id="IPR029058">
    <property type="entry name" value="AB_hydrolase_fold"/>
</dbReference>
<feature type="chain" id="PRO_5044632060" evidence="3">
    <location>
        <begin position="19"/>
        <end position="198"/>
    </location>
</feature>
<dbReference type="GeneID" id="54417907"/>
<dbReference type="RefSeq" id="XP_033538159.1">
    <property type="nucleotide sequence ID" value="XM_033677337.1"/>
</dbReference>
<dbReference type="Pfam" id="PF01083">
    <property type="entry name" value="Cutinase"/>
    <property type="match status" value="1"/>
</dbReference>
<dbReference type="Gene3D" id="3.40.50.1820">
    <property type="entry name" value="alpha/beta hydrolase"/>
    <property type="match status" value="1"/>
</dbReference>
<proteinExistence type="predicted"/>
<dbReference type="GO" id="GO:0052689">
    <property type="term" value="F:carboxylic ester hydrolase activity"/>
    <property type="evidence" value="ECO:0007669"/>
    <property type="project" value="UniProtKB-ARBA"/>
</dbReference>
<keyword evidence="1 4" id="KW-0378">Hydrolase</keyword>
<dbReference type="EMBL" id="ML975150">
    <property type="protein sequence ID" value="KAF1816528.1"/>
    <property type="molecule type" value="Genomic_DNA"/>
</dbReference>
<keyword evidence="3" id="KW-0732">Signal</keyword>
<keyword evidence="5" id="KW-1185">Reference proteome</keyword>
<evidence type="ECO:0000313" key="6">
    <source>
        <dbReference type="RefSeq" id="XP_033538159.1"/>
    </source>
</evidence>
<evidence type="ECO:0000256" key="3">
    <source>
        <dbReference type="SAM" id="SignalP"/>
    </source>
</evidence>
<accession>A0A6G1GEP3</accession>
<dbReference type="PANTHER" id="PTHR33630:SF9">
    <property type="entry name" value="CUTINASE 4"/>
    <property type="match status" value="1"/>
</dbReference>
<reference evidence="6" key="3">
    <citation type="submission" date="2025-04" db="UniProtKB">
        <authorList>
            <consortium name="RefSeq"/>
        </authorList>
    </citation>
    <scope>IDENTIFICATION</scope>
    <source>
        <strain evidence="6">CBS 781.70</strain>
    </source>
</reference>
<evidence type="ECO:0000313" key="4">
    <source>
        <dbReference type="EMBL" id="KAF1816528.1"/>
    </source>
</evidence>
<dbReference type="OrthoDB" id="3225429at2759"/>
<dbReference type="PANTHER" id="PTHR33630">
    <property type="entry name" value="CUTINASE RV1984C-RELATED-RELATED"/>
    <property type="match status" value="1"/>
</dbReference>
<evidence type="ECO:0000256" key="1">
    <source>
        <dbReference type="ARBA" id="ARBA00022801"/>
    </source>
</evidence>
<gene>
    <name evidence="4 6" type="ORF">P152DRAFT_428695</name>
</gene>
<evidence type="ECO:0000256" key="2">
    <source>
        <dbReference type="ARBA" id="ARBA00023157"/>
    </source>
</evidence>
<dbReference type="SUPFAM" id="SSF53474">
    <property type="entry name" value="alpha/beta-Hydrolases"/>
    <property type="match status" value="1"/>
</dbReference>
<reference evidence="4 6" key="1">
    <citation type="submission" date="2020-01" db="EMBL/GenBank/DDBJ databases">
        <authorList>
            <consortium name="DOE Joint Genome Institute"/>
            <person name="Haridas S."/>
            <person name="Albert R."/>
            <person name="Binder M."/>
            <person name="Bloem J."/>
            <person name="Labutti K."/>
            <person name="Salamov A."/>
            <person name="Andreopoulos B."/>
            <person name="Baker S.E."/>
            <person name="Barry K."/>
            <person name="Bills G."/>
            <person name="Bluhm B.H."/>
            <person name="Cannon C."/>
            <person name="Castanera R."/>
            <person name="Culley D.E."/>
            <person name="Daum C."/>
            <person name="Ezra D."/>
            <person name="Gonzalez J.B."/>
            <person name="Henrissat B."/>
            <person name="Kuo A."/>
            <person name="Liang C."/>
            <person name="Lipzen A."/>
            <person name="Lutzoni F."/>
            <person name="Magnuson J."/>
            <person name="Mondo S."/>
            <person name="Nolan M."/>
            <person name="Ohm R."/>
            <person name="Pangilinan J."/>
            <person name="Park H.-J."/>
            <person name="Ramirez L."/>
            <person name="Alfaro M."/>
            <person name="Sun H."/>
            <person name="Tritt A."/>
            <person name="Yoshinaga Y."/>
            <person name="Zwiers L.-H."/>
            <person name="Turgeon B.G."/>
            <person name="Goodwin S.B."/>
            <person name="Spatafora J.W."/>
            <person name="Crous P.W."/>
            <person name="Grigoriev I.V."/>
        </authorList>
    </citation>
    <scope>NUCLEOTIDE SEQUENCE</scope>
    <source>
        <strain evidence="4 6">CBS 781.70</strain>
    </source>
</reference>
<evidence type="ECO:0000313" key="5">
    <source>
        <dbReference type="Proteomes" id="UP000504638"/>
    </source>
</evidence>
<dbReference type="AlphaFoldDB" id="A0A6G1GEP3"/>
<protein>
    <submittedName>
        <fullName evidence="4 6">Alpha/beta-hydrolase</fullName>
    </submittedName>
</protein>
<name>A0A6G1GEP3_9PEZI</name>
<dbReference type="InterPro" id="IPR000675">
    <property type="entry name" value="Cutinase/axe"/>
</dbReference>
<dbReference type="PROSITE" id="PS51257">
    <property type="entry name" value="PROKAR_LIPOPROTEIN"/>
    <property type="match status" value="1"/>
</dbReference>
<sequence>MKVLTLETVALLIASAACQSSCPSLPGDIKMGTPVPINPADIPAGCSDLEILVARGTSEPNAEGGKFGIVVGDPIVTNTTLVLPGARGYPYPASYDLTGVRTGATDVNNRLKAQSKACPDQKFALVGYSQGAALMHAAAKDIPRDLYPKIVALVMTGDPAHKSSSTSTFPAGLAEKELNLCAEGDPVRLMSREGGGLC</sequence>
<keyword evidence="2" id="KW-1015">Disulfide bond</keyword>
<dbReference type="Proteomes" id="UP000504638">
    <property type="component" value="Unplaced"/>
</dbReference>